<evidence type="ECO:0008006" key="6">
    <source>
        <dbReference type="Google" id="ProtNLM"/>
    </source>
</evidence>
<evidence type="ECO:0000256" key="1">
    <source>
        <dbReference type="SAM" id="Coils"/>
    </source>
</evidence>
<evidence type="ECO:0000256" key="2">
    <source>
        <dbReference type="SAM" id="MobiDB-lite"/>
    </source>
</evidence>
<protein>
    <recommendedName>
        <fullName evidence="6">Adhesin domain-containing protein</fullName>
    </recommendedName>
</protein>
<keyword evidence="1" id="KW-0175">Coiled coil</keyword>
<evidence type="ECO:0000313" key="4">
    <source>
        <dbReference type="EMBL" id="SFW75212.1"/>
    </source>
</evidence>
<dbReference type="EMBL" id="FPJE01000034">
    <property type="protein sequence ID" value="SFW75212.1"/>
    <property type="molecule type" value="Genomic_DNA"/>
</dbReference>
<reference evidence="4 5" key="1">
    <citation type="submission" date="2016-11" db="EMBL/GenBank/DDBJ databases">
        <authorList>
            <person name="Jaros S."/>
            <person name="Januszkiewicz K."/>
            <person name="Wedrychowicz H."/>
        </authorList>
    </citation>
    <scope>NUCLEOTIDE SEQUENCE [LARGE SCALE GENOMIC DNA]</scope>
    <source>
        <strain evidence="4 5">CGMCC 1.12145</strain>
    </source>
</reference>
<keyword evidence="5" id="KW-1185">Reference proteome</keyword>
<organism evidence="4 5">
    <name type="scientific">Sinomicrobium oceani</name>
    <dbReference type="NCBI Taxonomy" id="1150368"/>
    <lineage>
        <taxon>Bacteria</taxon>
        <taxon>Pseudomonadati</taxon>
        <taxon>Bacteroidota</taxon>
        <taxon>Flavobacteriia</taxon>
        <taxon>Flavobacteriales</taxon>
        <taxon>Flavobacteriaceae</taxon>
        <taxon>Sinomicrobium</taxon>
    </lineage>
</organism>
<name>A0A1K1RTS7_9FLAO</name>
<feature type="chain" id="PRO_5012543617" description="Adhesin domain-containing protein" evidence="3">
    <location>
        <begin position="24"/>
        <end position="431"/>
    </location>
</feature>
<keyword evidence="3" id="KW-0732">Signal</keyword>
<dbReference type="Proteomes" id="UP000182248">
    <property type="component" value="Unassembled WGS sequence"/>
</dbReference>
<evidence type="ECO:0000256" key="3">
    <source>
        <dbReference type="SAM" id="SignalP"/>
    </source>
</evidence>
<gene>
    <name evidence="4" type="ORF">SAMN02927921_03976</name>
</gene>
<feature type="coiled-coil region" evidence="1">
    <location>
        <begin position="166"/>
        <end position="197"/>
    </location>
</feature>
<accession>A0A1K1RTS7</accession>
<feature type="signal peptide" evidence="3">
    <location>
        <begin position="1"/>
        <end position="23"/>
    </location>
</feature>
<feature type="compositionally biased region" description="Polar residues" evidence="2">
    <location>
        <begin position="389"/>
        <end position="400"/>
    </location>
</feature>
<dbReference type="AlphaFoldDB" id="A0A1K1RTS7"/>
<feature type="region of interest" description="Disordered" evidence="2">
    <location>
        <begin position="389"/>
        <end position="411"/>
    </location>
</feature>
<sequence>MKNFLMYRCSVLLAGFCALSLQAQKETKTFRESFPVAKDVTVEVNTSHSDIQFETWNKNKVEIVATIETEGLSAEEASRYFERWDFRAEGDKSLVKISTHPGNVFVFPGIPEVPDVPKTIEVLPPLPPIPPQMPDMSALSFDYEAYQKDGEAYMEEWKEKIKGTFNEDFKKSMAEWNKEMEKRSKEIRTQAEKIGKEAAKKYANMKVIYLSGENGPEEVRIEGGDSGRKHIKIKKRILIRIPEKAKLKMNVRHGEVKLAENSENIRATLSHASLLAARVDGQETSIETSYAPVLVKNWNGGTLKVNYVDHVNLGNVSRLDLISNTSDVRVGHLSGTGYIRGTFSNLTVDTIGTDFHKLEVILDNTNALIVLPESDFRLLVHGDNSSVKTPRSLKVSSSGDSQKKVIKGYRKKSDSSREITVQARYSELKFQ</sequence>
<dbReference type="STRING" id="1150368.SAMN02927921_03976"/>
<proteinExistence type="predicted"/>
<evidence type="ECO:0000313" key="5">
    <source>
        <dbReference type="Proteomes" id="UP000182248"/>
    </source>
</evidence>